<evidence type="ECO:0000313" key="7">
    <source>
        <dbReference type="Proteomes" id="UP000178880"/>
    </source>
</evidence>
<evidence type="ECO:0000256" key="4">
    <source>
        <dbReference type="ARBA" id="ARBA00023136"/>
    </source>
</evidence>
<keyword evidence="2 5" id="KW-0812">Transmembrane</keyword>
<comment type="subcellular location">
    <subcellularLocation>
        <location evidence="1">Membrane</location>
        <topology evidence="1">Multi-pass membrane protein</topology>
    </subcellularLocation>
</comment>
<feature type="transmembrane region" description="Helical" evidence="5">
    <location>
        <begin position="126"/>
        <end position="149"/>
    </location>
</feature>
<dbReference type="InterPro" id="IPR050475">
    <property type="entry name" value="Prenyltransferase_related"/>
</dbReference>
<sequence>MIKTFLERIEHAPLTFPGWTLAFLGIVVTRIFLENFSNIPPTGNWTSDASTIVHYSFYYLAVTVSLLLFLGLFVNRAKLERLALIALIGNVVAPLLDLALSERVGSPMHYIFAEGMELARNFVMPFSAAGITTGMKIEFVLGACVLLWYITYATRSVGKAVCAVLGSYAISFFWGSLPSIWKSVHGFFSPDGGALSISQFFVESEATSVVARNFLHPTTQVPYFRGTEIFFNVAVSHLYYILIFALTAIYFFVRHRAMFLAVLKNSRQFRAAHYYLMIGLGLFAGLKIVPSLIAWNWLDVASLAVLFIAYACARSYAGGVNDIEDLEADRISNPARSLPSGLLDARDLKNANIFFLLWALLGGFLAGQYALFTIVAALFMSHIYSVPPLRLKNYPLIATFLIAGSSFAAFAAGFYFAISDKTTIVMPVSYIALILAGLTLGENVKDIKDIDGDRKAGVFTLPVIFGEKNGKRIVGGMAAAAFLLVPLVLRIEVMLIPSILAGAGVYFLVNRRRYSERPIFLLASFYAAYAVWAVLL</sequence>
<dbReference type="Gene3D" id="1.10.357.140">
    <property type="entry name" value="UbiA prenyltransferase"/>
    <property type="match status" value="1"/>
</dbReference>
<comment type="caution">
    <text evidence="6">The sequence shown here is derived from an EMBL/GenBank/DDBJ whole genome shotgun (WGS) entry which is preliminary data.</text>
</comment>
<organism evidence="6 7">
    <name type="scientific">Candidatus Liptonbacteria bacterium RIFCSPLOWO2_01_FULL_52_25</name>
    <dbReference type="NCBI Taxonomy" id="1798650"/>
    <lineage>
        <taxon>Bacteria</taxon>
        <taxon>Candidatus Liptoniibacteriota</taxon>
    </lineage>
</organism>
<dbReference type="GO" id="GO:0016020">
    <property type="term" value="C:membrane"/>
    <property type="evidence" value="ECO:0007669"/>
    <property type="project" value="UniProtKB-SubCell"/>
</dbReference>
<evidence type="ECO:0000256" key="3">
    <source>
        <dbReference type="ARBA" id="ARBA00022989"/>
    </source>
</evidence>
<dbReference type="AlphaFoldDB" id="A0A1G2CEF4"/>
<proteinExistence type="predicted"/>
<dbReference type="Pfam" id="PF01040">
    <property type="entry name" value="UbiA"/>
    <property type="match status" value="1"/>
</dbReference>
<evidence type="ECO:0000256" key="1">
    <source>
        <dbReference type="ARBA" id="ARBA00004141"/>
    </source>
</evidence>
<feature type="transmembrane region" description="Helical" evidence="5">
    <location>
        <begin position="12"/>
        <end position="32"/>
    </location>
</feature>
<reference evidence="6 7" key="1">
    <citation type="journal article" date="2016" name="Nat. Commun.">
        <title>Thousands of microbial genomes shed light on interconnected biogeochemical processes in an aquifer system.</title>
        <authorList>
            <person name="Anantharaman K."/>
            <person name="Brown C.T."/>
            <person name="Hug L.A."/>
            <person name="Sharon I."/>
            <person name="Castelle C.J."/>
            <person name="Probst A.J."/>
            <person name="Thomas B.C."/>
            <person name="Singh A."/>
            <person name="Wilkins M.J."/>
            <person name="Karaoz U."/>
            <person name="Brodie E.L."/>
            <person name="Williams K.H."/>
            <person name="Hubbard S.S."/>
            <person name="Banfield J.F."/>
        </authorList>
    </citation>
    <scope>NUCLEOTIDE SEQUENCE [LARGE SCALE GENOMIC DNA]</scope>
</reference>
<feature type="transmembrane region" description="Helical" evidence="5">
    <location>
        <begin position="424"/>
        <end position="441"/>
    </location>
</feature>
<dbReference type="EMBL" id="MHLA01000013">
    <property type="protein sequence ID" value="OGY99778.1"/>
    <property type="molecule type" value="Genomic_DNA"/>
</dbReference>
<dbReference type="STRING" id="1798650.A2945_02165"/>
<dbReference type="InterPro" id="IPR000537">
    <property type="entry name" value="UbiA_prenyltransferase"/>
</dbReference>
<feature type="transmembrane region" description="Helical" evidence="5">
    <location>
        <begin position="52"/>
        <end position="75"/>
    </location>
</feature>
<dbReference type="PANTHER" id="PTHR42723">
    <property type="entry name" value="CHLOROPHYLL SYNTHASE"/>
    <property type="match status" value="1"/>
</dbReference>
<evidence type="ECO:0000256" key="5">
    <source>
        <dbReference type="SAM" id="Phobius"/>
    </source>
</evidence>
<feature type="transmembrane region" description="Helical" evidence="5">
    <location>
        <begin position="161"/>
        <end position="181"/>
    </location>
</feature>
<accession>A0A1G2CEF4</accession>
<feature type="transmembrane region" description="Helical" evidence="5">
    <location>
        <begin position="396"/>
        <end position="418"/>
    </location>
</feature>
<keyword evidence="3 5" id="KW-1133">Transmembrane helix</keyword>
<evidence type="ECO:0000256" key="2">
    <source>
        <dbReference type="ARBA" id="ARBA00022692"/>
    </source>
</evidence>
<feature type="transmembrane region" description="Helical" evidence="5">
    <location>
        <begin position="495"/>
        <end position="511"/>
    </location>
</feature>
<dbReference type="InterPro" id="IPR044878">
    <property type="entry name" value="UbiA_sf"/>
</dbReference>
<evidence type="ECO:0000313" key="6">
    <source>
        <dbReference type="EMBL" id="OGY99778.1"/>
    </source>
</evidence>
<feature type="transmembrane region" description="Helical" evidence="5">
    <location>
        <begin position="353"/>
        <end position="384"/>
    </location>
</feature>
<protein>
    <submittedName>
        <fullName evidence="6">Uncharacterized protein</fullName>
    </submittedName>
</protein>
<keyword evidence="4 5" id="KW-0472">Membrane</keyword>
<feature type="transmembrane region" description="Helical" evidence="5">
    <location>
        <begin position="229"/>
        <end position="253"/>
    </location>
</feature>
<dbReference type="Proteomes" id="UP000178880">
    <property type="component" value="Unassembled WGS sequence"/>
</dbReference>
<dbReference type="Gene3D" id="1.20.120.1780">
    <property type="entry name" value="UbiA prenyltransferase"/>
    <property type="match status" value="1"/>
</dbReference>
<name>A0A1G2CEF4_9BACT</name>
<gene>
    <name evidence="6" type="ORF">A2945_02165</name>
</gene>
<dbReference type="GO" id="GO:0016765">
    <property type="term" value="F:transferase activity, transferring alkyl or aryl (other than methyl) groups"/>
    <property type="evidence" value="ECO:0007669"/>
    <property type="project" value="InterPro"/>
</dbReference>
<feature type="transmembrane region" description="Helical" evidence="5">
    <location>
        <begin position="82"/>
        <end position="100"/>
    </location>
</feature>
<feature type="transmembrane region" description="Helical" evidence="5">
    <location>
        <begin position="274"/>
        <end position="298"/>
    </location>
</feature>
<feature type="transmembrane region" description="Helical" evidence="5">
    <location>
        <begin position="518"/>
        <end position="535"/>
    </location>
</feature>
<dbReference type="PANTHER" id="PTHR42723:SF1">
    <property type="entry name" value="CHLOROPHYLL SYNTHASE, CHLOROPLASTIC"/>
    <property type="match status" value="1"/>
</dbReference>